<organism evidence="1 2">
    <name type="scientific">Selenomonas montiformis</name>
    <dbReference type="NCBI Taxonomy" id="2652285"/>
    <lineage>
        <taxon>Bacteria</taxon>
        <taxon>Bacillati</taxon>
        <taxon>Bacillota</taxon>
        <taxon>Negativicutes</taxon>
        <taxon>Selenomonadales</taxon>
        <taxon>Selenomonadaceae</taxon>
        <taxon>Selenomonas</taxon>
    </lineage>
</organism>
<accession>A0A6I2UVY7</accession>
<dbReference type="Proteomes" id="UP000430222">
    <property type="component" value="Unassembled WGS sequence"/>
</dbReference>
<dbReference type="Pfam" id="PF07505">
    <property type="entry name" value="DUF5131"/>
    <property type="match status" value="1"/>
</dbReference>
<gene>
    <name evidence="1" type="ORF">FYJ78_09415</name>
</gene>
<dbReference type="RefSeq" id="WP_154621148.1">
    <property type="nucleotide sequence ID" value="NZ_VUNL01000010.1"/>
</dbReference>
<dbReference type="InterPro" id="IPR011101">
    <property type="entry name" value="DUF5131"/>
</dbReference>
<keyword evidence="2" id="KW-1185">Reference proteome</keyword>
<dbReference type="EMBL" id="VUNL01000010">
    <property type="protein sequence ID" value="MSV25387.1"/>
    <property type="molecule type" value="Genomic_DNA"/>
</dbReference>
<proteinExistence type="predicted"/>
<protein>
    <submittedName>
        <fullName evidence="1">DUF5131 family protein</fullName>
    </submittedName>
</protein>
<name>A0A6I2UVY7_9FIRM</name>
<evidence type="ECO:0000313" key="1">
    <source>
        <dbReference type="EMBL" id="MSV25387.1"/>
    </source>
</evidence>
<dbReference type="AlphaFoldDB" id="A0A6I2UVY7"/>
<comment type="caution">
    <text evidence="1">The sequence shown here is derived from an EMBL/GenBank/DDBJ whole genome shotgun (WGS) entry which is preliminary data.</text>
</comment>
<evidence type="ECO:0000313" key="2">
    <source>
        <dbReference type="Proteomes" id="UP000430222"/>
    </source>
</evidence>
<sequence length="290" mass="33327">MHDIWNPWHGCVRVSPGCANCYMYFLDRQRGQDGCRIYRTGTFDYPLQRDRNGRYRVRSGELIRVCMTSDFFLAEADSWRAEAWNIMYQRPDVIFFLLTKRPERIRAHLPDDWGRGWDNIWLNVTCENQEMADVRLPVFLNIPAKHRGIMCAPLIGPVSLRLYLASGAIEQVICGGENYGGARPCHYEWVKTLHDECLAHQTAFSFIETGTHFVKDGRLYHIRSKQRQAEQAYRSGLSFGHLPAFALKTPLGFPLQSSDCYQPVYDGPNCPHCGSRRICNGCSHCGKCHT</sequence>
<reference evidence="1 2" key="1">
    <citation type="submission" date="2019-08" db="EMBL/GenBank/DDBJ databases">
        <title>In-depth cultivation of the pig gut microbiome towards novel bacterial diversity and tailored functional studies.</title>
        <authorList>
            <person name="Wylensek D."/>
            <person name="Hitch T.C.A."/>
            <person name="Clavel T."/>
        </authorList>
    </citation>
    <scope>NUCLEOTIDE SEQUENCE [LARGE SCALE GENOMIC DNA]</scope>
    <source>
        <strain evidence="2">WCA-380-WT-3B3</strain>
    </source>
</reference>